<organism evidence="2 3">
    <name type="scientific">Austropuccinia psidii MF-1</name>
    <dbReference type="NCBI Taxonomy" id="1389203"/>
    <lineage>
        <taxon>Eukaryota</taxon>
        <taxon>Fungi</taxon>
        <taxon>Dikarya</taxon>
        <taxon>Basidiomycota</taxon>
        <taxon>Pucciniomycotina</taxon>
        <taxon>Pucciniomycetes</taxon>
        <taxon>Pucciniales</taxon>
        <taxon>Sphaerophragmiaceae</taxon>
        <taxon>Austropuccinia</taxon>
    </lineage>
</organism>
<evidence type="ECO:0000256" key="1">
    <source>
        <dbReference type="SAM" id="MobiDB-lite"/>
    </source>
</evidence>
<protein>
    <submittedName>
        <fullName evidence="2">Uncharacterized protein</fullName>
    </submittedName>
</protein>
<dbReference type="AlphaFoldDB" id="A0A9Q3H7R6"/>
<gene>
    <name evidence="2" type="ORF">O181_034858</name>
</gene>
<sequence>MGRAKFFKPAKRSNTRAESGWKMTALTNHPRSRPESQRSRSFEGALDSDGRSYTLREFDWDLGLFFRMCSNTVNMQWRWPSPTKKPSIAATSQSARQQWYLTNARQTMPGPMPRSGHDLQSFFQGAIDFT</sequence>
<dbReference type="Proteomes" id="UP000765509">
    <property type="component" value="Unassembled WGS sequence"/>
</dbReference>
<reference evidence="2" key="1">
    <citation type="submission" date="2021-03" db="EMBL/GenBank/DDBJ databases">
        <title>Draft genome sequence of rust myrtle Austropuccinia psidii MF-1, a brazilian biotype.</title>
        <authorList>
            <person name="Quecine M.C."/>
            <person name="Pachon D.M.R."/>
            <person name="Bonatelli M.L."/>
            <person name="Correr F.H."/>
            <person name="Franceschini L.M."/>
            <person name="Leite T.F."/>
            <person name="Margarido G.R.A."/>
            <person name="Almeida C.A."/>
            <person name="Ferrarezi J.A."/>
            <person name="Labate C.A."/>
        </authorList>
    </citation>
    <scope>NUCLEOTIDE SEQUENCE</scope>
    <source>
        <strain evidence="2">MF-1</strain>
    </source>
</reference>
<feature type="compositionally biased region" description="Basic residues" evidence="1">
    <location>
        <begin position="1"/>
        <end position="14"/>
    </location>
</feature>
<proteinExistence type="predicted"/>
<comment type="caution">
    <text evidence="2">The sequence shown here is derived from an EMBL/GenBank/DDBJ whole genome shotgun (WGS) entry which is preliminary data.</text>
</comment>
<name>A0A9Q3H7R6_9BASI</name>
<feature type="region of interest" description="Disordered" evidence="1">
    <location>
        <begin position="1"/>
        <end position="46"/>
    </location>
</feature>
<keyword evidence="3" id="KW-1185">Reference proteome</keyword>
<evidence type="ECO:0000313" key="2">
    <source>
        <dbReference type="EMBL" id="MBW0495143.1"/>
    </source>
</evidence>
<evidence type="ECO:0000313" key="3">
    <source>
        <dbReference type="Proteomes" id="UP000765509"/>
    </source>
</evidence>
<dbReference type="EMBL" id="AVOT02012932">
    <property type="protein sequence ID" value="MBW0495143.1"/>
    <property type="molecule type" value="Genomic_DNA"/>
</dbReference>
<feature type="compositionally biased region" description="Basic and acidic residues" evidence="1">
    <location>
        <begin position="32"/>
        <end position="41"/>
    </location>
</feature>
<accession>A0A9Q3H7R6</accession>